<dbReference type="Proteomes" id="UP001159363">
    <property type="component" value="Chromosome 2"/>
</dbReference>
<evidence type="ECO:0000313" key="1">
    <source>
        <dbReference type="EMBL" id="KAJ8893274.1"/>
    </source>
</evidence>
<gene>
    <name evidence="1" type="ORF">PR048_005865</name>
</gene>
<sequence>MKNPKPMIVLSLFMNSGANMRTVDDNRQNLHAISLLVESVRGYNTNKGNFLSIIELLSNVPVRKKENDERGKPVKLKICEVFILFREVKDQSAKGLAEEFVHFSTHNLNHTLQDAVRGNREFTQFLKPDSSKLAIKTFNLSRWADKFDVVCALKHRFCNLVKCLSHLTLASKKRKR</sequence>
<keyword evidence="2" id="KW-1185">Reference proteome</keyword>
<comment type="caution">
    <text evidence="1">The sequence shown here is derived from an EMBL/GenBank/DDBJ whole genome shotgun (WGS) entry which is preliminary data.</text>
</comment>
<accession>A0ABQ9IAH0</accession>
<name>A0ABQ9IAH0_9NEOP</name>
<evidence type="ECO:0000313" key="2">
    <source>
        <dbReference type="Proteomes" id="UP001159363"/>
    </source>
</evidence>
<organism evidence="1 2">
    <name type="scientific">Dryococelus australis</name>
    <dbReference type="NCBI Taxonomy" id="614101"/>
    <lineage>
        <taxon>Eukaryota</taxon>
        <taxon>Metazoa</taxon>
        <taxon>Ecdysozoa</taxon>
        <taxon>Arthropoda</taxon>
        <taxon>Hexapoda</taxon>
        <taxon>Insecta</taxon>
        <taxon>Pterygota</taxon>
        <taxon>Neoptera</taxon>
        <taxon>Polyneoptera</taxon>
        <taxon>Phasmatodea</taxon>
        <taxon>Verophasmatodea</taxon>
        <taxon>Anareolatae</taxon>
        <taxon>Phasmatidae</taxon>
        <taxon>Eurycanthinae</taxon>
        <taxon>Dryococelus</taxon>
    </lineage>
</organism>
<proteinExistence type="predicted"/>
<reference evidence="1 2" key="1">
    <citation type="submission" date="2023-02" db="EMBL/GenBank/DDBJ databases">
        <title>LHISI_Scaffold_Assembly.</title>
        <authorList>
            <person name="Stuart O.P."/>
            <person name="Cleave R."/>
            <person name="Magrath M.J.L."/>
            <person name="Mikheyev A.S."/>
        </authorList>
    </citation>
    <scope>NUCLEOTIDE SEQUENCE [LARGE SCALE GENOMIC DNA]</scope>
    <source>
        <strain evidence="1">Daus_M_001</strain>
        <tissue evidence="1">Leg muscle</tissue>
    </source>
</reference>
<dbReference type="EMBL" id="JARBHB010000002">
    <property type="protein sequence ID" value="KAJ8893274.1"/>
    <property type="molecule type" value="Genomic_DNA"/>
</dbReference>
<protein>
    <submittedName>
        <fullName evidence="1">Uncharacterized protein</fullName>
    </submittedName>
</protein>